<evidence type="ECO:0000313" key="2">
    <source>
        <dbReference type="Proteomes" id="UP000275267"/>
    </source>
</evidence>
<reference evidence="2" key="1">
    <citation type="journal article" date="2019" name="Nat. Commun.">
        <title>The genome of broomcorn millet.</title>
        <authorList>
            <person name="Zou C."/>
            <person name="Miki D."/>
            <person name="Li D."/>
            <person name="Tang Q."/>
            <person name="Xiao L."/>
            <person name="Rajput S."/>
            <person name="Deng P."/>
            <person name="Jia W."/>
            <person name="Huang R."/>
            <person name="Zhang M."/>
            <person name="Sun Y."/>
            <person name="Hu J."/>
            <person name="Fu X."/>
            <person name="Schnable P.S."/>
            <person name="Li F."/>
            <person name="Zhang H."/>
            <person name="Feng B."/>
            <person name="Zhu X."/>
            <person name="Liu R."/>
            <person name="Schnable J.C."/>
            <person name="Zhu J.-K."/>
            <person name="Zhang H."/>
        </authorList>
    </citation>
    <scope>NUCLEOTIDE SEQUENCE [LARGE SCALE GENOMIC DNA]</scope>
</reference>
<dbReference type="AlphaFoldDB" id="A0A3L6S0H5"/>
<dbReference type="Proteomes" id="UP000275267">
    <property type="component" value="Unassembled WGS sequence"/>
</dbReference>
<gene>
    <name evidence="1" type="ORF">C2845_PM09G04360</name>
</gene>
<dbReference type="EMBL" id="PQIB02000006">
    <property type="protein sequence ID" value="RLN12654.1"/>
    <property type="molecule type" value="Genomic_DNA"/>
</dbReference>
<accession>A0A3L6S0H5</accession>
<name>A0A3L6S0H5_PANMI</name>
<comment type="caution">
    <text evidence="1">The sequence shown here is derived from an EMBL/GenBank/DDBJ whole genome shotgun (WGS) entry which is preliminary data.</text>
</comment>
<evidence type="ECO:0000313" key="1">
    <source>
        <dbReference type="EMBL" id="RLN12654.1"/>
    </source>
</evidence>
<keyword evidence="2" id="KW-1185">Reference proteome</keyword>
<proteinExistence type="predicted"/>
<organism evidence="1 2">
    <name type="scientific">Panicum miliaceum</name>
    <name type="common">Proso millet</name>
    <name type="synonym">Broomcorn millet</name>
    <dbReference type="NCBI Taxonomy" id="4540"/>
    <lineage>
        <taxon>Eukaryota</taxon>
        <taxon>Viridiplantae</taxon>
        <taxon>Streptophyta</taxon>
        <taxon>Embryophyta</taxon>
        <taxon>Tracheophyta</taxon>
        <taxon>Spermatophyta</taxon>
        <taxon>Magnoliopsida</taxon>
        <taxon>Liliopsida</taxon>
        <taxon>Poales</taxon>
        <taxon>Poaceae</taxon>
        <taxon>PACMAD clade</taxon>
        <taxon>Panicoideae</taxon>
        <taxon>Panicodae</taxon>
        <taxon>Paniceae</taxon>
        <taxon>Panicinae</taxon>
        <taxon>Panicum</taxon>
        <taxon>Panicum sect. Panicum</taxon>
    </lineage>
</organism>
<protein>
    <submittedName>
        <fullName evidence="1">Uncharacterized protein</fullName>
    </submittedName>
</protein>
<sequence length="117" mass="12456">MAMAARSPGVPRSRQHMAARQGYSINDVGLYDAEPWAENNTSNWEGFSFAGDAYNPSRYGASGQHATMNNQDQVQSPILYRVNQASTGSQVAAWAGDQQIGATNSSAAPVMEEDGAS</sequence>